<proteinExistence type="predicted"/>
<feature type="compositionally biased region" description="Basic and acidic residues" evidence="1">
    <location>
        <begin position="323"/>
        <end position="332"/>
    </location>
</feature>
<evidence type="ECO:0000313" key="2">
    <source>
        <dbReference type="EMBL" id="KAG0152492.1"/>
    </source>
</evidence>
<dbReference type="Proteomes" id="UP000886653">
    <property type="component" value="Unassembled WGS sequence"/>
</dbReference>
<name>A0A9P6NY06_9BASI</name>
<comment type="caution">
    <text evidence="2">The sequence shown here is derived from an EMBL/GenBank/DDBJ whole genome shotgun (WGS) entry which is preliminary data.</text>
</comment>
<dbReference type="AlphaFoldDB" id="A0A9P6NY06"/>
<organism evidence="2 3">
    <name type="scientific">Cronartium quercuum f. sp. fusiforme G11</name>
    <dbReference type="NCBI Taxonomy" id="708437"/>
    <lineage>
        <taxon>Eukaryota</taxon>
        <taxon>Fungi</taxon>
        <taxon>Dikarya</taxon>
        <taxon>Basidiomycota</taxon>
        <taxon>Pucciniomycotina</taxon>
        <taxon>Pucciniomycetes</taxon>
        <taxon>Pucciniales</taxon>
        <taxon>Coleosporiaceae</taxon>
        <taxon>Cronartium</taxon>
    </lineage>
</organism>
<evidence type="ECO:0000313" key="3">
    <source>
        <dbReference type="Proteomes" id="UP000886653"/>
    </source>
</evidence>
<dbReference type="EMBL" id="MU167208">
    <property type="protein sequence ID" value="KAG0152492.1"/>
    <property type="molecule type" value="Genomic_DNA"/>
</dbReference>
<feature type="compositionally biased region" description="Low complexity" evidence="1">
    <location>
        <begin position="113"/>
        <end position="122"/>
    </location>
</feature>
<sequence length="430" mass="46630">MIGIGGRIMSLRRPNPHAGELFKAGRQKMLAEESASARASPGMSEGSGSTETVYLGRSFSSAFRSSDRQDSTLVPGTESHSHLESHHDSVSSFEGGDDLDSSSESGDAYHLIPPGTGPSSPTNSILGPNLRISLMRTASKHYEGDLTPPDLPSPISTHRLDSQPSLPRSVSSRYYEGDLTPPDLPSPISTPPLDSQPSLMRTASKHYEGDLTPPDLLSPISTHRLDSQPSLPRSVSSRYYEGDLTPLDFPSPISTPPLDSQPFTRSVTSTQQDGDLVSLGARIGFSPFSRSARSAVWSAGTEDDVTRSSTSSVASLSDDEDEKALKEMKKDEKTVSSPSKKFEDGVILFHKLDDYKGISLADRLGLSMEPSSSNGLSLSNKLSLSIEPSSSKKLRLPIRKPEFFKAFQRKFRAAALFIQYFKKKSRPPVV</sequence>
<feature type="compositionally biased region" description="Polar residues" evidence="1">
    <location>
        <begin position="257"/>
        <end position="273"/>
    </location>
</feature>
<gene>
    <name evidence="2" type="ORF">CROQUDRAFT_712326</name>
</gene>
<evidence type="ECO:0000256" key="1">
    <source>
        <dbReference type="SAM" id="MobiDB-lite"/>
    </source>
</evidence>
<reference evidence="2" key="1">
    <citation type="submission" date="2013-11" db="EMBL/GenBank/DDBJ databases">
        <title>Genome sequence of the fusiform rust pathogen reveals effectors for host alternation and coevolution with pine.</title>
        <authorList>
            <consortium name="DOE Joint Genome Institute"/>
            <person name="Smith K."/>
            <person name="Pendleton A."/>
            <person name="Kubisiak T."/>
            <person name="Anderson C."/>
            <person name="Salamov A."/>
            <person name="Aerts A."/>
            <person name="Riley R."/>
            <person name="Clum A."/>
            <person name="Lindquist E."/>
            <person name="Ence D."/>
            <person name="Campbell M."/>
            <person name="Kronenberg Z."/>
            <person name="Feau N."/>
            <person name="Dhillon B."/>
            <person name="Hamelin R."/>
            <person name="Burleigh J."/>
            <person name="Smith J."/>
            <person name="Yandell M."/>
            <person name="Nelson C."/>
            <person name="Grigoriev I."/>
            <person name="Davis J."/>
        </authorList>
    </citation>
    <scope>NUCLEOTIDE SEQUENCE</scope>
    <source>
        <strain evidence="2">G11</strain>
    </source>
</reference>
<accession>A0A9P6NY06</accession>
<feature type="compositionally biased region" description="Polar residues" evidence="1">
    <location>
        <begin position="227"/>
        <end position="237"/>
    </location>
</feature>
<feature type="compositionally biased region" description="Low complexity" evidence="1">
    <location>
        <begin position="307"/>
        <end position="316"/>
    </location>
</feature>
<keyword evidence="3" id="KW-1185">Reference proteome</keyword>
<feature type="compositionally biased region" description="Polar residues" evidence="1">
    <location>
        <begin position="162"/>
        <end position="172"/>
    </location>
</feature>
<feature type="region of interest" description="Disordered" evidence="1">
    <location>
        <begin position="1"/>
        <end position="275"/>
    </location>
</feature>
<protein>
    <submittedName>
        <fullName evidence="2">Uncharacterized protein</fullName>
    </submittedName>
</protein>
<feature type="region of interest" description="Disordered" evidence="1">
    <location>
        <begin position="299"/>
        <end position="332"/>
    </location>
</feature>
<feature type="compositionally biased region" description="Basic and acidic residues" evidence="1">
    <location>
        <begin position="79"/>
        <end position="89"/>
    </location>
</feature>